<dbReference type="AlphaFoldDB" id="A0ABD2Z7F7"/>
<name>A0ABD2Z7F7_9GENT</name>
<keyword evidence="3" id="KW-1185">Reference proteome</keyword>
<protein>
    <submittedName>
        <fullName evidence="2">Uncharacterized protein</fullName>
    </submittedName>
</protein>
<comment type="caution">
    <text evidence="2">The sequence shown here is derived from an EMBL/GenBank/DDBJ whole genome shotgun (WGS) entry which is preliminary data.</text>
</comment>
<proteinExistence type="predicted"/>
<evidence type="ECO:0000313" key="3">
    <source>
        <dbReference type="Proteomes" id="UP001630127"/>
    </source>
</evidence>
<evidence type="ECO:0000313" key="2">
    <source>
        <dbReference type="EMBL" id="KAL3513663.1"/>
    </source>
</evidence>
<dbReference type="Proteomes" id="UP001630127">
    <property type="component" value="Unassembled WGS sequence"/>
</dbReference>
<sequence>MARLKHMARKNTGHRYSYMNHFRNMCIGRGSKIDLITLTLESDSKAIEYNTNDESWSNDEIYPKDDSKYEDSQNKCFYDYPTEDDEETEDGSDDNESPFEMGNSDQNDGNSMLKDPMPVDLTFEEEGYHRREQGKGTHVPTTTS</sequence>
<feature type="compositionally biased region" description="Basic and acidic residues" evidence="1">
    <location>
        <begin position="61"/>
        <end position="73"/>
    </location>
</feature>
<feature type="region of interest" description="Disordered" evidence="1">
    <location>
        <begin position="52"/>
        <end position="144"/>
    </location>
</feature>
<accession>A0ABD2Z7F7</accession>
<reference evidence="2 3" key="1">
    <citation type="submission" date="2024-11" db="EMBL/GenBank/DDBJ databases">
        <title>A near-complete genome assembly of Cinchona calisaya.</title>
        <authorList>
            <person name="Lian D.C."/>
            <person name="Zhao X.W."/>
            <person name="Wei L."/>
        </authorList>
    </citation>
    <scope>NUCLEOTIDE SEQUENCE [LARGE SCALE GENOMIC DNA]</scope>
    <source>
        <tissue evidence="2">Nenye</tissue>
    </source>
</reference>
<dbReference type="EMBL" id="JBJUIK010000011">
    <property type="protein sequence ID" value="KAL3513663.1"/>
    <property type="molecule type" value="Genomic_DNA"/>
</dbReference>
<evidence type="ECO:0000256" key="1">
    <source>
        <dbReference type="SAM" id="MobiDB-lite"/>
    </source>
</evidence>
<feature type="compositionally biased region" description="Basic and acidic residues" evidence="1">
    <location>
        <begin position="126"/>
        <end position="135"/>
    </location>
</feature>
<feature type="compositionally biased region" description="Acidic residues" evidence="1">
    <location>
        <begin position="81"/>
        <end position="97"/>
    </location>
</feature>
<gene>
    <name evidence="2" type="ORF">ACH5RR_026380</name>
</gene>
<organism evidence="2 3">
    <name type="scientific">Cinchona calisaya</name>
    <dbReference type="NCBI Taxonomy" id="153742"/>
    <lineage>
        <taxon>Eukaryota</taxon>
        <taxon>Viridiplantae</taxon>
        <taxon>Streptophyta</taxon>
        <taxon>Embryophyta</taxon>
        <taxon>Tracheophyta</taxon>
        <taxon>Spermatophyta</taxon>
        <taxon>Magnoliopsida</taxon>
        <taxon>eudicotyledons</taxon>
        <taxon>Gunneridae</taxon>
        <taxon>Pentapetalae</taxon>
        <taxon>asterids</taxon>
        <taxon>lamiids</taxon>
        <taxon>Gentianales</taxon>
        <taxon>Rubiaceae</taxon>
        <taxon>Cinchonoideae</taxon>
        <taxon>Cinchoneae</taxon>
        <taxon>Cinchona</taxon>
    </lineage>
</organism>